<accession>A0A9E4ZZ99</accession>
<gene>
    <name evidence="3" type="ORF">O3H35_09445</name>
    <name evidence="2" type="ORF">O3H54_04325</name>
</gene>
<dbReference type="AlphaFoldDB" id="A0A9E4ZZ99"/>
<feature type="domain" description="Band 7" evidence="1">
    <location>
        <begin position="3"/>
        <end position="45"/>
    </location>
</feature>
<reference evidence="2" key="1">
    <citation type="submission" date="2022-12" db="EMBL/GenBank/DDBJ databases">
        <title>Reclassification of two methanogenic archaea species isolated from the Kolyma lowland permafrost.</title>
        <authorList>
            <person name="Trubitsyn V.E."/>
            <person name="Rivkina E.M."/>
            <person name="Shcherbakova V.A."/>
        </authorList>
    </citation>
    <scope>NUCLEOTIDE SEQUENCE</scope>
    <source>
        <strain evidence="2">M2</strain>
        <strain evidence="3">MK4</strain>
    </source>
</reference>
<evidence type="ECO:0000313" key="2">
    <source>
        <dbReference type="EMBL" id="MCZ3365105.1"/>
    </source>
</evidence>
<dbReference type="InterPro" id="IPR001107">
    <property type="entry name" value="Band_7"/>
</dbReference>
<name>A0A9E4ZZ99_9EURY</name>
<dbReference type="EMBL" id="JAPVES010000030">
    <property type="protein sequence ID" value="MCZ3372860.1"/>
    <property type="molecule type" value="Genomic_DNA"/>
</dbReference>
<protein>
    <submittedName>
        <fullName evidence="2">SPFH domain-containing protein</fullName>
    </submittedName>
</protein>
<evidence type="ECO:0000259" key="1">
    <source>
        <dbReference type="Pfam" id="PF01145"/>
    </source>
</evidence>
<evidence type="ECO:0000313" key="3">
    <source>
        <dbReference type="EMBL" id="MCZ3372860.1"/>
    </source>
</evidence>
<organism evidence="2 4">
    <name type="scientific">Methanobacterium veterum</name>
    <dbReference type="NCBI Taxonomy" id="408577"/>
    <lineage>
        <taxon>Archaea</taxon>
        <taxon>Methanobacteriati</taxon>
        <taxon>Methanobacteriota</taxon>
        <taxon>Methanomada group</taxon>
        <taxon>Methanobacteria</taxon>
        <taxon>Methanobacteriales</taxon>
        <taxon>Methanobacteriaceae</taxon>
        <taxon>Methanobacterium</taxon>
    </lineage>
</organism>
<keyword evidence="4" id="KW-1185">Reference proteome</keyword>
<evidence type="ECO:0000313" key="4">
    <source>
        <dbReference type="Proteomes" id="UP001068021"/>
    </source>
</evidence>
<proteinExistence type="predicted"/>
<dbReference type="Proteomes" id="UP001074446">
    <property type="component" value="Unassembled WGS sequence"/>
</dbReference>
<dbReference type="Proteomes" id="UP001068021">
    <property type="component" value="Unassembled WGS sequence"/>
</dbReference>
<sequence length="45" mass="5151">MHFRFGRIIGVRDPGLHLIIPVMDKLDKISLRIVTMPIPAQKIIT</sequence>
<dbReference type="Pfam" id="PF01145">
    <property type="entry name" value="Band_7"/>
    <property type="match status" value="1"/>
</dbReference>
<comment type="caution">
    <text evidence="2">The sequence shown here is derived from an EMBL/GenBank/DDBJ whole genome shotgun (WGS) entry which is preliminary data.</text>
</comment>
<dbReference type="RefSeq" id="WP_245611137.1">
    <property type="nucleotide sequence ID" value="NZ_JAPVER010000018.1"/>
</dbReference>
<dbReference type="EMBL" id="JAPVER010000018">
    <property type="protein sequence ID" value="MCZ3365105.1"/>
    <property type="molecule type" value="Genomic_DNA"/>
</dbReference>